<dbReference type="Gene3D" id="3.40.50.790">
    <property type="match status" value="1"/>
</dbReference>
<dbReference type="InterPro" id="IPR016095">
    <property type="entry name" value="Ribosomal_uL1_3-a/b-sand"/>
</dbReference>
<evidence type="ECO:0000313" key="12">
    <source>
        <dbReference type="Proteomes" id="UP000324924"/>
    </source>
</evidence>
<keyword evidence="12" id="KW-1185">Reference proteome</keyword>
<dbReference type="AlphaFoldDB" id="A0A5C0UHV2"/>
<keyword evidence="6" id="KW-0694">RNA-binding</keyword>
<dbReference type="FunFam" id="3.40.50.790:FF:000001">
    <property type="entry name" value="50S ribosomal protein L1"/>
    <property type="match status" value="1"/>
</dbReference>
<dbReference type="InterPro" id="IPR028364">
    <property type="entry name" value="Ribosomal_uL1/biogenesis"/>
</dbReference>
<evidence type="ECO:0000256" key="6">
    <source>
        <dbReference type="ARBA" id="ARBA00022884"/>
    </source>
</evidence>
<dbReference type="GO" id="GO:0015934">
    <property type="term" value="C:large ribosomal subunit"/>
    <property type="evidence" value="ECO:0007669"/>
    <property type="project" value="InterPro"/>
</dbReference>
<dbReference type="GO" id="GO:0006417">
    <property type="term" value="P:regulation of translation"/>
    <property type="evidence" value="ECO:0007669"/>
    <property type="project" value="UniProtKB-KW"/>
</dbReference>
<dbReference type="InterPro" id="IPR023673">
    <property type="entry name" value="Ribosomal_uL1_CS"/>
</dbReference>
<comment type="function">
    <text evidence="9">Protein L1 is also a translational repressor protein, it controls the translation of the L11 operon by binding to its mRNA.</text>
</comment>
<evidence type="ECO:0000313" key="11">
    <source>
        <dbReference type="EMBL" id="QEK39231.1"/>
    </source>
</evidence>
<dbReference type="PANTHER" id="PTHR36427">
    <property type="entry name" value="54S RIBOSOMAL PROTEIN L1, MITOCHONDRIAL"/>
    <property type="match status" value="1"/>
</dbReference>
<dbReference type="EMBL" id="CP043314">
    <property type="protein sequence ID" value="QEK39231.1"/>
    <property type="molecule type" value="Genomic_DNA"/>
</dbReference>
<evidence type="ECO:0000256" key="4">
    <source>
        <dbReference type="ARBA" id="ARBA00022730"/>
    </source>
</evidence>
<evidence type="ECO:0000256" key="8">
    <source>
        <dbReference type="ARBA" id="ARBA00023274"/>
    </source>
</evidence>
<gene>
    <name evidence="11" type="ORF">FZC36_02230</name>
</gene>
<sequence length="234" mass="25138">MGKNINNAGSKLKKILEDKKVESVSLKEALDLIKDLKFAKFEESVDVSFNLKKDPKKANQPFKVAIPAPKGTGKKKTIAVFGSDSEIENIKDSGADYLGNDQLVEDFKSGKIDCDICLSSVEGMKYAKKLSRILGPKGKMPNVKLGTISQDLDSLVKSAIKGIIFTGADAQGNLHAGIGKISLGTDSLVENFTALCEKVLESLPKGMDSLNSIFVKTTMSPSVEIDKNSLKGIV</sequence>
<comment type="similarity">
    <text evidence="1 10">Belongs to the universal ribosomal protein uL1 family.</text>
</comment>
<keyword evidence="2" id="KW-0678">Repressor</keyword>
<evidence type="ECO:0000256" key="2">
    <source>
        <dbReference type="ARBA" id="ARBA00022491"/>
    </source>
</evidence>
<protein>
    <recommendedName>
        <fullName evidence="10">Ribosomal protein</fullName>
    </recommendedName>
</protein>
<keyword evidence="4" id="KW-0699">rRNA-binding</keyword>
<dbReference type="Gene3D" id="3.30.190.20">
    <property type="match status" value="1"/>
</dbReference>
<proteinExistence type="inferred from homology"/>
<dbReference type="GO" id="GO:0003735">
    <property type="term" value="F:structural constituent of ribosome"/>
    <property type="evidence" value="ECO:0007669"/>
    <property type="project" value="InterPro"/>
</dbReference>
<evidence type="ECO:0000256" key="5">
    <source>
        <dbReference type="ARBA" id="ARBA00022845"/>
    </source>
</evidence>
<dbReference type="GO" id="GO:0000049">
    <property type="term" value="F:tRNA binding"/>
    <property type="evidence" value="ECO:0007669"/>
    <property type="project" value="UniProtKB-KW"/>
</dbReference>
<reference evidence="11 12" key="1">
    <citation type="submission" date="2019-08" db="EMBL/GenBank/DDBJ databases">
        <title>Highly reduced genomes of protist endosymbionts show evolutionary convergence.</title>
        <authorList>
            <person name="George E."/>
            <person name="Husnik F."/>
            <person name="Tashyreva D."/>
            <person name="Prokopchuk G."/>
            <person name="Horak A."/>
            <person name="Kwong W.K."/>
            <person name="Lukes J."/>
            <person name="Keeling P.J."/>
        </authorList>
    </citation>
    <scope>NUCLEOTIDE SEQUENCE [LARGE SCALE GENOMIC DNA]</scope>
    <source>
        <strain evidence="11">1604HC</strain>
    </source>
</reference>
<evidence type="ECO:0000256" key="3">
    <source>
        <dbReference type="ARBA" id="ARBA00022555"/>
    </source>
</evidence>
<name>A0A5C0UHV2_9PROT</name>
<organism evidence="11 12">
    <name type="scientific">Candidatus Nesciobacter abundans</name>
    <dbReference type="NCBI Taxonomy" id="2601668"/>
    <lineage>
        <taxon>Bacteria</taxon>
        <taxon>Pseudomonadati</taxon>
        <taxon>Pseudomonadota</taxon>
        <taxon>Alphaproteobacteria</taxon>
        <taxon>Holosporales</taxon>
        <taxon>Holosporaceae</taxon>
        <taxon>Candidatus Nesciobacter</taxon>
    </lineage>
</organism>
<dbReference type="OrthoDB" id="9803740at2"/>
<accession>A0A5C0UHV2</accession>
<dbReference type="RefSeq" id="WP_148972354.1">
    <property type="nucleotide sequence ID" value="NZ_CP043314.1"/>
</dbReference>
<dbReference type="PANTHER" id="PTHR36427:SF3">
    <property type="entry name" value="LARGE RIBOSOMAL SUBUNIT PROTEIN UL1M"/>
    <property type="match status" value="1"/>
</dbReference>
<keyword evidence="3" id="KW-0820">tRNA-binding</keyword>
<dbReference type="PROSITE" id="PS01199">
    <property type="entry name" value="RIBOSOMAL_L1"/>
    <property type="match status" value="1"/>
</dbReference>
<dbReference type="InterPro" id="IPR002143">
    <property type="entry name" value="Ribosomal_uL1"/>
</dbReference>
<dbReference type="GO" id="GO:0019843">
    <property type="term" value="F:rRNA binding"/>
    <property type="evidence" value="ECO:0007669"/>
    <property type="project" value="UniProtKB-KW"/>
</dbReference>
<evidence type="ECO:0000256" key="7">
    <source>
        <dbReference type="ARBA" id="ARBA00022980"/>
    </source>
</evidence>
<dbReference type="InterPro" id="IPR023674">
    <property type="entry name" value="Ribosomal_uL1-like"/>
</dbReference>
<dbReference type="Proteomes" id="UP000324924">
    <property type="component" value="Chromosome"/>
</dbReference>
<keyword evidence="7 10" id="KW-0689">Ribosomal protein</keyword>
<dbReference type="CDD" id="cd00403">
    <property type="entry name" value="Ribosomal_L1"/>
    <property type="match status" value="1"/>
</dbReference>
<evidence type="ECO:0000256" key="9">
    <source>
        <dbReference type="ARBA" id="ARBA00059110"/>
    </source>
</evidence>
<dbReference type="KEGG" id="nabu:FZC36_02230"/>
<dbReference type="SUPFAM" id="SSF56808">
    <property type="entry name" value="Ribosomal protein L1"/>
    <property type="match status" value="1"/>
</dbReference>
<dbReference type="GO" id="GO:0006412">
    <property type="term" value="P:translation"/>
    <property type="evidence" value="ECO:0007669"/>
    <property type="project" value="InterPro"/>
</dbReference>
<keyword evidence="8 10" id="KW-0687">Ribonucleoprotein</keyword>
<evidence type="ECO:0000256" key="10">
    <source>
        <dbReference type="RuleBase" id="RU000659"/>
    </source>
</evidence>
<keyword evidence="5" id="KW-0810">Translation regulation</keyword>
<evidence type="ECO:0000256" key="1">
    <source>
        <dbReference type="ARBA" id="ARBA00010531"/>
    </source>
</evidence>
<dbReference type="PIRSF" id="PIRSF002155">
    <property type="entry name" value="Ribosomal_L1"/>
    <property type="match status" value="1"/>
</dbReference>
<dbReference type="Pfam" id="PF00687">
    <property type="entry name" value="Ribosomal_L1"/>
    <property type="match status" value="1"/>
</dbReference>